<evidence type="ECO:0000313" key="2">
    <source>
        <dbReference type="Proteomes" id="UP000489600"/>
    </source>
</evidence>
<name>A0A565BA27_9BRAS</name>
<dbReference type="EMBL" id="CABITT030000003">
    <property type="protein sequence ID" value="VVA98015.1"/>
    <property type="molecule type" value="Genomic_DNA"/>
</dbReference>
<dbReference type="PANTHER" id="PTHR15852">
    <property type="entry name" value="PLASTID TRANSCRIPTIONALLY ACTIVE PROTEIN"/>
    <property type="match status" value="1"/>
</dbReference>
<proteinExistence type="predicted"/>
<dbReference type="AlphaFoldDB" id="A0A565BA27"/>
<dbReference type="SUPFAM" id="SSF57938">
    <property type="entry name" value="DnaJ/Hsp40 cysteine-rich domain"/>
    <property type="match status" value="1"/>
</dbReference>
<evidence type="ECO:0008006" key="3">
    <source>
        <dbReference type="Google" id="ProtNLM"/>
    </source>
</evidence>
<keyword evidence="2" id="KW-1185">Reference proteome</keyword>
<protein>
    <recommendedName>
        <fullName evidence="3">CR-type domain-containing protein</fullName>
    </recommendedName>
</protein>
<reference evidence="1" key="1">
    <citation type="submission" date="2019-07" db="EMBL/GenBank/DDBJ databases">
        <authorList>
            <person name="Dittberner H."/>
        </authorList>
    </citation>
    <scope>NUCLEOTIDE SEQUENCE [LARGE SCALE GENOMIC DNA]</scope>
</reference>
<dbReference type="OrthoDB" id="3355217at2759"/>
<gene>
    <name evidence="1" type="ORF">ANE_LOCUS8460</name>
</gene>
<sequence>MDFSGTEEMAANACLRLPAVTSQEGVPNSKSTQGKTSFYLNKPSWIVTTQSGAKTVARRKAKGRCVICHGTGRVDCFNCSGKGRTNCVDMEMLPKGEWPKWCKSCGGSGLCDCSRCLGTGEYRYIMGFRFLNQHDDVDPQL</sequence>
<comment type="caution">
    <text evidence="1">The sequence shown here is derived from an EMBL/GenBank/DDBJ whole genome shotgun (WGS) entry which is preliminary data.</text>
</comment>
<organism evidence="1 2">
    <name type="scientific">Arabis nemorensis</name>
    <dbReference type="NCBI Taxonomy" id="586526"/>
    <lineage>
        <taxon>Eukaryota</taxon>
        <taxon>Viridiplantae</taxon>
        <taxon>Streptophyta</taxon>
        <taxon>Embryophyta</taxon>
        <taxon>Tracheophyta</taxon>
        <taxon>Spermatophyta</taxon>
        <taxon>Magnoliopsida</taxon>
        <taxon>eudicotyledons</taxon>
        <taxon>Gunneridae</taxon>
        <taxon>Pentapetalae</taxon>
        <taxon>rosids</taxon>
        <taxon>malvids</taxon>
        <taxon>Brassicales</taxon>
        <taxon>Brassicaceae</taxon>
        <taxon>Arabideae</taxon>
        <taxon>Arabis</taxon>
    </lineage>
</organism>
<accession>A0A565BA27</accession>
<dbReference type="InterPro" id="IPR036410">
    <property type="entry name" value="HSP_DnaJ_Cys-rich_dom_sf"/>
</dbReference>
<evidence type="ECO:0000313" key="1">
    <source>
        <dbReference type="EMBL" id="VVA98015.1"/>
    </source>
</evidence>
<dbReference type="PANTHER" id="PTHR15852:SF54">
    <property type="entry name" value="PROTEIN SSUH2 HOMOLOG"/>
    <property type="match status" value="1"/>
</dbReference>
<dbReference type="Proteomes" id="UP000489600">
    <property type="component" value="Unassembled WGS sequence"/>
</dbReference>